<evidence type="ECO:0000256" key="1">
    <source>
        <dbReference type="ARBA" id="ARBA00022723"/>
    </source>
</evidence>
<proteinExistence type="predicted"/>
<dbReference type="PANTHER" id="PTHR45931">
    <property type="entry name" value="SI:CH211-59O9.10"/>
    <property type="match status" value="1"/>
</dbReference>
<dbReference type="InterPro" id="IPR013083">
    <property type="entry name" value="Znf_RING/FYVE/PHD"/>
</dbReference>
<evidence type="ECO:0000256" key="3">
    <source>
        <dbReference type="ARBA" id="ARBA00022833"/>
    </source>
</evidence>
<evidence type="ECO:0000256" key="4">
    <source>
        <dbReference type="PROSITE-ProRule" id="PRU00175"/>
    </source>
</evidence>
<evidence type="ECO:0000259" key="6">
    <source>
        <dbReference type="PROSITE" id="PS50089"/>
    </source>
</evidence>
<sequence length="82" mass="9300">VDHEVIEGHTIGHTFHGASSTSGRGGNDEHLKCMVCMEEFRDGEALRSLPCLHRYHQRCIDQWLSRNPECPICKQDITAPQN</sequence>
<dbReference type="GO" id="GO:0005634">
    <property type="term" value="C:nucleus"/>
    <property type="evidence" value="ECO:0007669"/>
    <property type="project" value="TreeGrafter"/>
</dbReference>
<dbReference type="SMART" id="SM00184">
    <property type="entry name" value="RING"/>
    <property type="match status" value="1"/>
</dbReference>
<keyword evidence="3" id="KW-0862">Zinc</keyword>
<organism evidence="7 8">
    <name type="scientific">Symbiodinium necroappetens</name>
    <dbReference type="NCBI Taxonomy" id="1628268"/>
    <lineage>
        <taxon>Eukaryota</taxon>
        <taxon>Sar</taxon>
        <taxon>Alveolata</taxon>
        <taxon>Dinophyceae</taxon>
        <taxon>Suessiales</taxon>
        <taxon>Symbiodiniaceae</taxon>
        <taxon>Symbiodinium</taxon>
    </lineage>
</organism>
<evidence type="ECO:0000313" key="8">
    <source>
        <dbReference type="Proteomes" id="UP000601435"/>
    </source>
</evidence>
<dbReference type="PROSITE" id="PS50089">
    <property type="entry name" value="ZF_RING_2"/>
    <property type="match status" value="1"/>
</dbReference>
<accession>A0A813C298</accession>
<dbReference type="Gene3D" id="3.30.40.10">
    <property type="entry name" value="Zinc/RING finger domain, C3HC4 (zinc finger)"/>
    <property type="match status" value="1"/>
</dbReference>
<protein>
    <submittedName>
        <fullName evidence="7">RNF165 protein</fullName>
    </submittedName>
</protein>
<name>A0A813C298_9DINO</name>
<dbReference type="SUPFAM" id="SSF57850">
    <property type="entry name" value="RING/U-box"/>
    <property type="match status" value="1"/>
</dbReference>
<dbReference type="EMBL" id="CAJNJA010081475">
    <property type="protein sequence ID" value="CAE7930218.1"/>
    <property type="molecule type" value="Genomic_DNA"/>
</dbReference>
<dbReference type="GO" id="GO:0061630">
    <property type="term" value="F:ubiquitin protein ligase activity"/>
    <property type="evidence" value="ECO:0007669"/>
    <property type="project" value="TreeGrafter"/>
</dbReference>
<feature type="non-terminal residue" evidence="7">
    <location>
        <position position="1"/>
    </location>
</feature>
<dbReference type="PANTHER" id="PTHR45931:SF3">
    <property type="entry name" value="RING ZINC FINGER-CONTAINING PROTEIN"/>
    <property type="match status" value="1"/>
</dbReference>
<dbReference type="AlphaFoldDB" id="A0A813C298"/>
<evidence type="ECO:0000313" key="7">
    <source>
        <dbReference type="EMBL" id="CAE7930218.1"/>
    </source>
</evidence>
<dbReference type="InterPro" id="IPR001841">
    <property type="entry name" value="Znf_RING"/>
</dbReference>
<dbReference type="GO" id="GO:0008270">
    <property type="term" value="F:zinc ion binding"/>
    <property type="evidence" value="ECO:0007669"/>
    <property type="project" value="UniProtKB-KW"/>
</dbReference>
<feature type="domain" description="RING-type" evidence="6">
    <location>
        <begin position="33"/>
        <end position="74"/>
    </location>
</feature>
<dbReference type="Proteomes" id="UP000601435">
    <property type="component" value="Unassembled WGS sequence"/>
</dbReference>
<dbReference type="GO" id="GO:0006511">
    <property type="term" value="P:ubiquitin-dependent protein catabolic process"/>
    <property type="evidence" value="ECO:0007669"/>
    <property type="project" value="TreeGrafter"/>
</dbReference>
<gene>
    <name evidence="7" type="primary">RNF165</name>
    <name evidence="7" type="ORF">SNEC2469_LOCUS32333</name>
</gene>
<reference evidence="7" key="1">
    <citation type="submission" date="2021-02" db="EMBL/GenBank/DDBJ databases">
        <authorList>
            <person name="Dougan E. K."/>
            <person name="Rhodes N."/>
            <person name="Thang M."/>
            <person name="Chan C."/>
        </authorList>
    </citation>
    <scope>NUCLEOTIDE SEQUENCE</scope>
</reference>
<feature type="non-terminal residue" evidence="7">
    <location>
        <position position="82"/>
    </location>
</feature>
<dbReference type="InterPro" id="IPR051834">
    <property type="entry name" value="RING_finger_E3_ligase"/>
</dbReference>
<keyword evidence="1" id="KW-0479">Metal-binding</keyword>
<feature type="region of interest" description="Disordered" evidence="5">
    <location>
        <begin position="1"/>
        <end position="26"/>
    </location>
</feature>
<evidence type="ECO:0000256" key="5">
    <source>
        <dbReference type="SAM" id="MobiDB-lite"/>
    </source>
</evidence>
<dbReference type="OrthoDB" id="1302410at2759"/>
<dbReference type="Pfam" id="PF13639">
    <property type="entry name" value="zf-RING_2"/>
    <property type="match status" value="1"/>
</dbReference>
<comment type="caution">
    <text evidence="7">The sequence shown here is derived from an EMBL/GenBank/DDBJ whole genome shotgun (WGS) entry which is preliminary data.</text>
</comment>
<evidence type="ECO:0000256" key="2">
    <source>
        <dbReference type="ARBA" id="ARBA00022771"/>
    </source>
</evidence>
<keyword evidence="2 4" id="KW-0863">Zinc-finger</keyword>
<keyword evidence="8" id="KW-1185">Reference proteome</keyword>